<dbReference type="EMBL" id="BARW01013667">
    <property type="protein sequence ID" value="GAI82363.1"/>
    <property type="molecule type" value="Genomic_DNA"/>
</dbReference>
<evidence type="ECO:0000313" key="1">
    <source>
        <dbReference type="EMBL" id="GAI82363.1"/>
    </source>
</evidence>
<dbReference type="AlphaFoldDB" id="X1RNY3"/>
<gene>
    <name evidence="1" type="ORF">S12H4_24874</name>
</gene>
<protein>
    <submittedName>
        <fullName evidence="1">Uncharacterized protein</fullName>
    </submittedName>
</protein>
<feature type="non-terminal residue" evidence="1">
    <location>
        <position position="1"/>
    </location>
</feature>
<accession>X1RNY3</accession>
<reference evidence="1" key="1">
    <citation type="journal article" date="2014" name="Front. Microbiol.">
        <title>High frequency of phylogenetically diverse reductive dehalogenase-homologous genes in deep subseafloor sedimentary metagenomes.</title>
        <authorList>
            <person name="Kawai M."/>
            <person name="Futagami T."/>
            <person name="Toyoda A."/>
            <person name="Takaki Y."/>
            <person name="Nishi S."/>
            <person name="Hori S."/>
            <person name="Arai W."/>
            <person name="Tsubouchi T."/>
            <person name="Morono Y."/>
            <person name="Uchiyama I."/>
            <person name="Ito T."/>
            <person name="Fujiyama A."/>
            <person name="Inagaki F."/>
            <person name="Takami H."/>
        </authorList>
    </citation>
    <scope>NUCLEOTIDE SEQUENCE</scope>
    <source>
        <strain evidence="1">Expedition CK06-06</strain>
    </source>
</reference>
<sequence>AAIQDIYIKQVQIVDGKLANVVIKTFPDESQFGPYAGMEEQYMSMPPDDRDYPSGNKDEYLEDIAQYFGQEYVDNLIAKGGW</sequence>
<organism evidence="1">
    <name type="scientific">marine sediment metagenome</name>
    <dbReference type="NCBI Taxonomy" id="412755"/>
    <lineage>
        <taxon>unclassified sequences</taxon>
        <taxon>metagenomes</taxon>
        <taxon>ecological metagenomes</taxon>
    </lineage>
</organism>
<proteinExistence type="predicted"/>
<comment type="caution">
    <text evidence="1">The sequence shown here is derived from an EMBL/GenBank/DDBJ whole genome shotgun (WGS) entry which is preliminary data.</text>
</comment>
<name>X1RNY3_9ZZZZ</name>